<dbReference type="GO" id="GO:0006779">
    <property type="term" value="P:porphyrin-containing compound biosynthetic process"/>
    <property type="evidence" value="ECO:0007669"/>
    <property type="project" value="TreeGrafter"/>
</dbReference>
<dbReference type="Gene3D" id="3.80.30.20">
    <property type="entry name" value="tm_1862 like domain"/>
    <property type="match status" value="1"/>
</dbReference>
<dbReference type="InterPro" id="IPR006638">
    <property type="entry name" value="Elp3/MiaA/NifB-like_rSAM"/>
</dbReference>
<evidence type="ECO:0000256" key="1">
    <source>
        <dbReference type="ARBA" id="ARBA00017228"/>
    </source>
</evidence>
<dbReference type="SFLD" id="SFLDS00029">
    <property type="entry name" value="Radical_SAM"/>
    <property type="match status" value="1"/>
</dbReference>
<dbReference type="SUPFAM" id="SSF102114">
    <property type="entry name" value="Radical SAM enzymes"/>
    <property type="match status" value="1"/>
</dbReference>
<dbReference type="GO" id="GO:0005737">
    <property type="term" value="C:cytoplasm"/>
    <property type="evidence" value="ECO:0007669"/>
    <property type="project" value="TreeGrafter"/>
</dbReference>
<sequence length="419" mass="46393">MPLEQLVQAIDDVSSGAPRPLALYVHIPFCASKCHFCDWVSEVPVGRLRSSRQERSPYVAALRREIAFWGPVLTGMGYQPTVVYWGGGTPTRLDVEELLSVAEALHTSFDLSGVGQWSVETTPNDLTAEKVSALRSFGVDRVSIGAQSFDPAQLRRSGRAHSGEQIGTAVELLRSGGIDNVNLDVITGFPGEELAVLDRTFDRVLELEPPHLSVYSYRATPGTVMAMQTERATLASATAMHMVEAYELAMRRLSSAGYQEYCHSYWVKEPGFEDLDGRYKYELTGDKIGFGSGAESTIGHHLLRNESHRYADYVSDPLPFSFDHHFSLEDPQHLIAPVGGALMTRGGLSYERFGRLTGLDFAELRSTPYVRRWMDMLADFGARFIEEPDGLRLDPTTIHSAYIRHVSSTTGTGLQVLRA</sequence>
<name>A0A7K3WDE5_9ACTN</name>
<reference evidence="3 4" key="1">
    <citation type="submission" date="2020-02" db="EMBL/GenBank/DDBJ databases">
        <title>The whole genome sequence of CPCC 205119.</title>
        <authorList>
            <person name="Jiang Z."/>
        </authorList>
    </citation>
    <scope>NUCLEOTIDE SEQUENCE [LARGE SCALE GENOMIC DNA]</scope>
    <source>
        <strain evidence="3 4">CPCC 205119</strain>
    </source>
</reference>
<organism evidence="3 4">
    <name type="scientific">Goekera deserti</name>
    <dbReference type="NCBI Taxonomy" id="2497753"/>
    <lineage>
        <taxon>Bacteria</taxon>
        <taxon>Bacillati</taxon>
        <taxon>Actinomycetota</taxon>
        <taxon>Actinomycetes</taxon>
        <taxon>Geodermatophilales</taxon>
        <taxon>Geodermatophilaceae</taxon>
        <taxon>Goekera</taxon>
    </lineage>
</organism>
<gene>
    <name evidence="3" type="ORF">G1H19_10070</name>
</gene>
<protein>
    <recommendedName>
        <fullName evidence="1">Heme chaperone HemW</fullName>
    </recommendedName>
</protein>
<dbReference type="SFLD" id="SFLDG01082">
    <property type="entry name" value="B12-binding_domain_containing"/>
    <property type="match status" value="1"/>
</dbReference>
<dbReference type="InterPro" id="IPR034534">
    <property type="entry name" value="Pyrimidine_methyltransferase"/>
</dbReference>
<dbReference type="InterPro" id="IPR023404">
    <property type="entry name" value="rSAM_horseshoe"/>
</dbReference>
<dbReference type="SMART" id="SM00729">
    <property type="entry name" value="Elp3"/>
    <property type="match status" value="1"/>
</dbReference>
<dbReference type="CDD" id="cd01335">
    <property type="entry name" value="Radical_SAM"/>
    <property type="match status" value="1"/>
</dbReference>
<evidence type="ECO:0000313" key="3">
    <source>
        <dbReference type="EMBL" id="NEL54346.1"/>
    </source>
</evidence>
<accession>A0A7K3WDE5</accession>
<dbReference type="InterPro" id="IPR034505">
    <property type="entry name" value="Coproporphyrinogen-III_oxidase"/>
</dbReference>
<dbReference type="SFLD" id="SFLDG01065">
    <property type="entry name" value="anaerobic_coproporphyrinogen-I"/>
    <property type="match status" value="1"/>
</dbReference>
<comment type="caution">
    <text evidence="3">The sequence shown here is derived from an EMBL/GenBank/DDBJ whole genome shotgun (WGS) entry which is preliminary data.</text>
</comment>
<dbReference type="RefSeq" id="WP_152727620.1">
    <property type="nucleotide sequence ID" value="NZ_JAABOZ010000001.1"/>
</dbReference>
<proteinExistence type="predicted"/>
<dbReference type="AlphaFoldDB" id="A0A7K3WDE5"/>
<dbReference type="GO" id="GO:0051539">
    <property type="term" value="F:4 iron, 4 sulfur cluster binding"/>
    <property type="evidence" value="ECO:0007669"/>
    <property type="project" value="TreeGrafter"/>
</dbReference>
<dbReference type="PANTHER" id="PTHR13932:SF5">
    <property type="entry name" value="RADICAL S-ADENOSYL METHIONINE DOMAIN-CONTAINING PROTEIN 1, MITOCHONDRIAL"/>
    <property type="match status" value="1"/>
</dbReference>
<evidence type="ECO:0000313" key="4">
    <source>
        <dbReference type="Proteomes" id="UP000470470"/>
    </source>
</evidence>
<dbReference type="Pfam" id="PF04055">
    <property type="entry name" value="Radical_SAM"/>
    <property type="match status" value="1"/>
</dbReference>
<dbReference type="PANTHER" id="PTHR13932">
    <property type="entry name" value="COPROPORPHYRINIGEN III OXIDASE"/>
    <property type="match status" value="1"/>
</dbReference>
<dbReference type="Proteomes" id="UP000470470">
    <property type="component" value="Unassembled WGS sequence"/>
</dbReference>
<dbReference type="InterPro" id="IPR058240">
    <property type="entry name" value="rSAM_sf"/>
</dbReference>
<dbReference type="GO" id="GO:0003824">
    <property type="term" value="F:catalytic activity"/>
    <property type="evidence" value="ECO:0007669"/>
    <property type="project" value="InterPro"/>
</dbReference>
<dbReference type="InterPro" id="IPR007197">
    <property type="entry name" value="rSAM"/>
</dbReference>
<feature type="domain" description="Radical SAM core" evidence="2">
    <location>
        <begin position="15"/>
        <end position="259"/>
    </location>
</feature>
<evidence type="ECO:0000259" key="2">
    <source>
        <dbReference type="PROSITE" id="PS51918"/>
    </source>
</evidence>
<dbReference type="SFLD" id="SFLDG01122">
    <property type="entry name" value="methyltransferase_(class_C)"/>
    <property type="match status" value="1"/>
</dbReference>
<dbReference type="PROSITE" id="PS51918">
    <property type="entry name" value="RADICAL_SAM"/>
    <property type="match status" value="1"/>
</dbReference>
<dbReference type="EMBL" id="JAAGWK010000011">
    <property type="protein sequence ID" value="NEL54346.1"/>
    <property type="molecule type" value="Genomic_DNA"/>
</dbReference>
<dbReference type="SFLD" id="SFLDF00432">
    <property type="entry name" value="pyrimidine_ring_methyltransfer"/>
    <property type="match status" value="1"/>
</dbReference>
<keyword evidence="4" id="KW-1185">Reference proteome</keyword>